<dbReference type="EMBL" id="CP108133">
    <property type="protein sequence ID" value="WTP47132.1"/>
    <property type="molecule type" value="Genomic_DNA"/>
</dbReference>
<reference evidence="2" key="1">
    <citation type="submission" date="2022-10" db="EMBL/GenBank/DDBJ databases">
        <title>The complete genomes of actinobacterial strains from the NBC collection.</title>
        <authorList>
            <person name="Joergensen T.S."/>
            <person name="Alvarez Arevalo M."/>
            <person name="Sterndorff E.B."/>
            <person name="Faurdal D."/>
            <person name="Vuksanovic O."/>
            <person name="Mourched A.-S."/>
            <person name="Charusanti P."/>
            <person name="Shaw S."/>
            <person name="Blin K."/>
            <person name="Weber T."/>
        </authorList>
    </citation>
    <scope>NUCLEOTIDE SEQUENCE</scope>
    <source>
        <strain evidence="2">NBC_00189</strain>
    </source>
</reference>
<dbReference type="SUPFAM" id="SSF47729">
    <property type="entry name" value="IHF-like DNA-binding proteins"/>
    <property type="match status" value="1"/>
</dbReference>
<proteinExistence type="predicted"/>
<evidence type="ECO:0008006" key="4">
    <source>
        <dbReference type="Google" id="ProtNLM"/>
    </source>
</evidence>
<protein>
    <recommendedName>
        <fullName evidence="4">DNA-binding protein</fullName>
    </recommendedName>
</protein>
<evidence type="ECO:0000313" key="2">
    <source>
        <dbReference type="EMBL" id="WTP47132.1"/>
    </source>
</evidence>
<dbReference type="InterPro" id="IPR010992">
    <property type="entry name" value="IHF-like_DNA-bd_dom_sf"/>
</dbReference>
<keyword evidence="3" id="KW-1185">Reference proteome</keyword>
<evidence type="ECO:0000313" key="3">
    <source>
        <dbReference type="Proteomes" id="UP001432166"/>
    </source>
</evidence>
<name>A0ABZ1J680_9ACTN</name>
<accession>A0ABZ1J680</accession>
<evidence type="ECO:0000256" key="1">
    <source>
        <dbReference type="SAM" id="MobiDB-lite"/>
    </source>
</evidence>
<feature type="region of interest" description="Disordered" evidence="1">
    <location>
        <begin position="1"/>
        <end position="23"/>
    </location>
</feature>
<dbReference type="RefSeq" id="WP_328936451.1">
    <property type="nucleotide sequence ID" value="NZ_CP108133.1"/>
</dbReference>
<gene>
    <name evidence="2" type="ORF">OG288_01670</name>
</gene>
<dbReference type="Proteomes" id="UP001432166">
    <property type="component" value="Chromosome"/>
</dbReference>
<dbReference type="Gene3D" id="4.10.520.10">
    <property type="entry name" value="IHF-like DNA-binding proteins"/>
    <property type="match status" value="1"/>
</dbReference>
<sequence>MDKQELIDRTAGQTDAAGDGERLAPQDVERVLDALFGTVEHPGVIAEAVRAGKTVVLGSFGDFHGADSTAAFRPGKALAAYLQDGTG</sequence>
<organism evidence="2 3">
    <name type="scientific">Streptomyces tauricus</name>
    <dbReference type="NCBI Taxonomy" id="68274"/>
    <lineage>
        <taxon>Bacteria</taxon>
        <taxon>Bacillati</taxon>
        <taxon>Actinomycetota</taxon>
        <taxon>Actinomycetes</taxon>
        <taxon>Kitasatosporales</taxon>
        <taxon>Streptomycetaceae</taxon>
        <taxon>Streptomyces</taxon>
        <taxon>Streptomyces aurantiacus group</taxon>
    </lineage>
</organism>